<dbReference type="GO" id="GO:0005763">
    <property type="term" value="C:mitochondrial small ribosomal subunit"/>
    <property type="evidence" value="ECO:0007669"/>
    <property type="project" value="TreeGrafter"/>
</dbReference>
<keyword evidence="5" id="KW-1185">Reference proteome</keyword>
<organism evidence="4 5">
    <name type="scientific">Smittium simulii</name>
    <dbReference type="NCBI Taxonomy" id="133385"/>
    <lineage>
        <taxon>Eukaryota</taxon>
        <taxon>Fungi</taxon>
        <taxon>Fungi incertae sedis</taxon>
        <taxon>Zoopagomycota</taxon>
        <taxon>Kickxellomycotina</taxon>
        <taxon>Harpellomycetes</taxon>
        <taxon>Harpellales</taxon>
        <taxon>Legeriomycetaceae</taxon>
        <taxon>Smittium</taxon>
    </lineage>
</organism>
<dbReference type="AlphaFoldDB" id="A0A2T9Y757"/>
<proteinExistence type="inferred from homology"/>
<dbReference type="Gene3D" id="3.30.1320.10">
    <property type="match status" value="1"/>
</dbReference>
<dbReference type="Pfam" id="PF00886">
    <property type="entry name" value="Ribosomal_S16"/>
    <property type="match status" value="1"/>
</dbReference>
<evidence type="ECO:0000256" key="3">
    <source>
        <dbReference type="ARBA" id="ARBA00023274"/>
    </source>
</evidence>
<dbReference type="InterPro" id="IPR023803">
    <property type="entry name" value="Ribosomal_bS16_dom_sf"/>
</dbReference>
<dbReference type="SUPFAM" id="SSF54565">
    <property type="entry name" value="Ribosomal protein S16"/>
    <property type="match status" value="1"/>
</dbReference>
<gene>
    <name evidence="4" type="ORF">BB561_005999</name>
</gene>
<evidence type="ECO:0000313" key="4">
    <source>
        <dbReference type="EMBL" id="PVU88163.1"/>
    </source>
</evidence>
<accession>A0A2T9Y757</accession>
<evidence type="ECO:0008006" key="6">
    <source>
        <dbReference type="Google" id="ProtNLM"/>
    </source>
</evidence>
<dbReference type="InterPro" id="IPR000307">
    <property type="entry name" value="Ribosomal_bS16"/>
</dbReference>
<comment type="caution">
    <text evidence="4">The sequence shown here is derived from an EMBL/GenBank/DDBJ whole genome shotgun (WGS) entry which is preliminary data.</text>
</comment>
<comment type="similarity">
    <text evidence="1">Belongs to the bacterial ribosomal protein bS16 family.</text>
</comment>
<reference evidence="4 5" key="1">
    <citation type="journal article" date="2018" name="MBio">
        <title>Comparative Genomics Reveals the Core Gene Toolbox for the Fungus-Insect Symbiosis.</title>
        <authorList>
            <person name="Wang Y."/>
            <person name="Stata M."/>
            <person name="Wang W."/>
            <person name="Stajich J.E."/>
            <person name="White M.M."/>
            <person name="Moncalvo J.M."/>
        </authorList>
    </citation>
    <scope>NUCLEOTIDE SEQUENCE [LARGE SCALE GENOMIC DNA]</scope>
    <source>
        <strain evidence="4 5">SWE-8-4</strain>
    </source>
</reference>
<evidence type="ECO:0000256" key="1">
    <source>
        <dbReference type="ARBA" id="ARBA00006668"/>
    </source>
</evidence>
<dbReference type="GO" id="GO:0003735">
    <property type="term" value="F:structural constituent of ribosome"/>
    <property type="evidence" value="ECO:0007669"/>
    <property type="project" value="InterPro"/>
</dbReference>
<dbReference type="HAMAP" id="MF_00385">
    <property type="entry name" value="Ribosomal_bS16"/>
    <property type="match status" value="1"/>
</dbReference>
<keyword evidence="2" id="KW-0689">Ribosomal protein</keyword>
<dbReference type="GO" id="GO:0032543">
    <property type="term" value="P:mitochondrial translation"/>
    <property type="evidence" value="ECO:0007669"/>
    <property type="project" value="TreeGrafter"/>
</dbReference>
<protein>
    <recommendedName>
        <fullName evidence="6">Ribosomal protein S16</fullName>
    </recommendedName>
</protein>
<dbReference type="STRING" id="133385.A0A2T9Y757"/>
<dbReference type="EMBL" id="MBFR01000408">
    <property type="protein sequence ID" value="PVU88163.1"/>
    <property type="molecule type" value="Genomic_DNA"/>
</dbReference>
<dbReference type="PANTHER" id="PTHR12919:SF20">
    <property type="entry name" value="SMALL RIBOSOMAL SUBUNIT PROTEIN BS16M"/>
    <property type="match status" value="1"/>
</dbReference>
<dbReference type="PANTHER" id="PTHR12919">
    <property type="entry name" value="30S RIBOSOMAL PROTEIN S16"/>
    <property type="match status" value="1"/>
</dbReference>
<dbReference type="Proteomes" id="UP000245383">
    <property type="component" value="Unassembled WGS sequence"/>
</dbReference>
<dbReference type="NCBIfam" id="TIGR00002">
    <property type="entry name" value="S16"/>
    <property type="match status" value="1"/>
</dbReference>
<evidence type="ECO:0000313" key="5">
    <source>
        <dbReference type="Proteomes" id="UP000245383"/>
    </source>
</evidence>
<dbReference type="OrthoDB" id="407221at2759"/>
<name>A0A2T9Y757_9FUNG</name>
<evidence type="ECO:0000256" key="2">
    <source>
        <dbReference type="ARBA" id="ARBA00022980"/>
    </source>
</evidence>
<keyword evidence="3" id="KW-0687">Ribonucleoprotein</keyword>
<sequence>MVLKIRLVKQGTKLRPTYDIVVASIRKRLRARPIEKLGHFEPHPNPQDKTKHTQLNFDRTKYWIGVGAQPTPTVNKLLARAGIIPPAPLNISPDFVPKSLSASGSTPSS</sequence>